<organism evidence="3 4">
    <name type="scientific">Psychroflexus salinarum</name>
    <dbReference type="NCBI Taxonomy" id="546024"/>
    <lineage>
        <taxon>Bacteria</taxon>
        <taxon>Pseudomonadati</taxon>
        <taxon>Bacteroidota</taxon>
        <taxon>Flavobacteriia</taxon>
        <taxon>Flavobacteriales</taxon>
        <taxon>Flavobacteriaceae</taxon>
        <taxon>Psychroflexus</taxon>
    </lineage>
</organism>
<comment type="caution">
    <text evidence="3">The sequence shown here is derived from an EMBL/GenBank/DDBJ whole genome shotgun (WGS) entry which is preliminary data.</text>
</comment>
<dbReference type="EMBL" id="JBHTIV010000005">
    <property type="protein sequence ID" value="MFD0931463.1"/>
    <property type="molecule type" value="Genomic_DNA"/>
</dbReference>
<dbReference type="Pfam" id="PF03724">
    <property type="entry name" value="META"/>
    <property type="match status" value="1"/>
</dbReference>
<evidence type="ECO:0000259" key="2">
    <source>
        <dbReference type="Pfam" id="PF03724"/>
    </source>
</evidence>
<evidence type="ECO:0000256" key="1">
    <source>
        <dbReference type="SAM" id="SignalP"/>
    </source>
</evidence>
<dbReference type="Gene3D" id="2.40.128.270">
    <property type="match status" value="1"/>
</dbReference>
<name>A0ABW3GP46_9FLAO</name>
<dbReference type="RefSeq" id="WP_379656798.1">
    <property type="nucleotide sequence ID" value="NZ_JBHTIV010000005.1"/>
</dbReference>
<dbReference type="PANTHER" id="PTHR35535">
    <property type="entry name" value="HEAT SHOCK PROTEIN HSLJ"/>
    <property type="match status" value="1"/>
</dbReference>
<keyword evidence="4" id="KW-1185">Reference proteome</keyword>
<reference evidence="4" key="1">
    <citation type="journal article" date="2019" name="Int. J. Syst. Evol. Microbiol.">
        <title>The Global Catalogue of Microorganisms (GCM) 10K type strain sequencing project: providing services to taxonomists for standard genome sequencing and annotation.</title>
        <authorList>
            <consortium name="The Broad Institute Genomics Platform"/>
            <consortium name="The Broad Institute Genome Sequencing Center for Infectious Disease"/>
            <person name="Wu L."/>
            <person name="Ma J."/>
        </authorList>
    </citation>
    <scope>NUCLEOTIDE SEQUENCE [LARGE SCALE GENOMIC DNA]</scope>
    <source>
        <strain evidence="4">CCUG 56752</strain>
    </source>
</reference>
<dbReference type="PANTHER" id="PTHR35535:SF1">
    <property type="entry name" value="HEAT SHOCK PROTEIN HSLJ"/>
    <property type="match status" value="1"/>
</dbReference>
<dbReference type="PROSITE" id="PS51257">
    <property type="entry name" value="PROKAR_LIPOPROTEIN"/>
    <property type="match status" value="1"/>
</dbReference>
<feature type="domain" description="DUF306" evidence="2">
    <location>
        <begin position="34"/>
        <end position="136"/>
    </location>
</feature>
<dbReference type="InterPro" id="IPR053147">
    <property type="entry name" value="Hsp_HslJ-like"/>
</dbReference>
<gene>
    <name evidence="3" type="ORF">ACFQ0R_02510</name>
</gene>
<dbReference type="Proteomes" id="UP001597049">
    <property type="component" value="Unassembled WGS sequence"/>
</dbReference>
<protein>
    <submittedName>
        <fullName evidence="3">META domain-containing protein</fullName>
    </submittedName>
</protein>
<keyword evidence="1" id="KW-0732">Signal</keyword>
<dbReference type="InterPro" id="IPR038670">
    <property type="entry name" value="HslJ-like_sf"/>
</dbReference>
<proteinExistence type="predicted"/>
<sequence length="146" mass="16302">MKKILNVQVSAMLLSIAFLLGSCKALTQGKMTSEELLDQDYVVTQLGDKKVSNSKLTLKVNPENSTISGYSGCNNYNFSYKLKDGKLDLGYASATKMYCEDAMEMENLFFQKAASVTQFENSKQEINLKNKDGEIVIKAKKQEKSE</sequence>
<dbReference type="InterPro" id="IPR005184">
    <property type="entry name" value="DUF306_Meta_HslJ"/>
</dbReference>
<evidence type="ECO:0000313" key="4">
    <source>
        <dbReference type="Proteomes" id="UP001597049"/>
    </source>
</evidence>
<accession>A0ABW3GP46</accession>
<feature type="signal peptide" evidence="1">
    <location>
        <begin position="1"/>
        <end position="27"/>
    </location>
</feature>
<feature type="chain" id="PRO_5047462231" evidence="1">
    <location>
        <begin position="28"/>
        <end position="146"/>
    </location>
</feature>
<evidence type="ECO:0000313" key="3">
    <source>
        <dbReference type="EMBL" id="MFD0931463.1"/>
    </source>
</evidence>